<reference evidence="2" key="1">
    <citation type="submission" date="2020-06" db="EMBL/GenBank/DDBJ databases">
        <title>Genomic insights into acetone-butanol-ethanol (ABE) fermentation by sequencing solventogenic clostridia strains.</title>
        <authorList>
            <person name="Brown S."/>
        </authorList>
    </citation>
    <scope>NUCLEOTIDE SEQUENCE</scope>
    <source>
        <strain evidence="2">DJ123</strain>
    </source>
</reference>
<dbReference type="RefSeq" id="WP_077855541.1">
    <property type="nucleotide sequence ID" value="NZ_JABTDW010000001.1"/>
</dbReference>
<dbReference type="Proteomes" id="UP000822184">
    <property type="component" value="Unassembled WGS sequence"/>
</dbReference>
<dbReference type="EMBL" id="JABTDW010000001">
    <property type="protein sequence ID" value="NSB15828.1"/>
    <property type="molecule type" value="Genomic_DNA"/>
</dbReference>
<evidence type="ECO:0000256" key="1">
    <source>
        <dbReference type="SAM" id="Phobius"/>
    </source>
</evidence>
<keyword evidence="1" id="KW-1133">Transmembrane helix</keyword>
<organism evidence="2 3">
    <name type="scientific">Clostridium beijerinckii</name>
    <name type="common">Clostridium MP</name>
    <dbReference type="NCBI Taxonomy" id="1520"/>
    <lineage>
        <taxon>Bacteria</taxon>
        <taxon>Bacillati</taxon>
        <taxon>Bacillota</taxon>
        <taxon>Clostridia</taxon>
        <taxon>Eubacteriales</taxon>
        <taxon>Clostridiaceae</taxon>
        <taxon>Clostridium</taxon>
    </lineage>
</organism>
<keyword evidence="1" id="KW-0472">Membrane</keyword>
<accession>A0AAE5LRD3</accession>
<evidence type="ECO:0000313" key="2">
    <source>
        <dbReference type="EMBL" id="NSB15828.1"/>
    </source>
</evidence>
<protein>
    <submittedName>
        <fullName evidence="2">Uncharacterized protein</fullName>
    </submittedName>
</protein>
<proteinExistence type="predicted"/>
<keyword evidence="1" id="KW-0812">Transmembrane</keyword>
<feature type="transmembrane region" description="Helical" evidence="1">
    <location>
        <begin position="408"/>
        <end position="429"/>
    </location>
</feature>
<dbReference type="AlphaFoldDB" id="A0AAE5LRD3"/>
<feature type="transmembrane region" description="Helical" evidence="1">
    <location>
        <begin position="435"/>
        <end position="453"/>
    </location>
</feature>
<evidence type="ECO:0000313" key="3">
    <source>
        <dbReference type="Proteomes" id="UP000822184"/>
    </source>
</evidence>
<sequence length="607" mass="65940">MEDFFGGSLLIKDAFSNTFNQFDNSVSKASNGFKMFTSSIGQSERANRLATQNMKSQIAQLSQTYTKEGYTMGQALRKATGEISREAPKSGNSWVDAFGRIKQVGVDAFTGIGNKMQSFSNSTLGMVAKITGGLISLKAAKEGLGEGFKTAMEFQDSRMTLDTLYGSATKGGEKFKMATDFANETPWEESETVGSLVKMKAYGLDDSKKMMTMMSDLGATFKSMGQNMDTATEAYADMINGQWERMTQFGIKRETLDKFAKDNGMKAFDNKQGQITDKDALSKVFEQYMKDKNYTGMTDKLSQTASGKLSTMTGNLKKSLAELVGIAEDGGVKSGSLFERFINGMQNFISKMDSFAGSENFNKISNALGDIGGAISTGFGYLMEHPEIASSLIKLSIGMWGLGKVSSIITTFTGVIGSFSEGGILAGLVPALAPIAPYVLAIGGGFLVLKSLLSPDGMLNRGLSWLIGKIPVFGEELQKGWDENSNALAEFFNEAKEGWELILGIKSPDDIFNKQDENVDPSTLKWYGGKDGKTLITDNSNVKFATAGDLMKSGAITKTNASNQSNNKTEVNFNINKVEKTADIDEFMEEAVKRIDKHSQIRNNLDD</sequence>
<name>A0AAE5LRD3_CLOBE</name>
<comment type="caution">
    <text evidence="2">The sequence shown here is derived from an EMBL/GenBank/DDBJ whole genome shotgun (WGS) entry which is preliminary data.</text>
</comment>
<gene>
    <name evidence="2" type="ORF">BCD95_004087</name>
</gene>